<evidence type="ECO:0000313" key="2">
    <source>
        <dbReference type="Proteomes" id="UP000822476"/>
    </source>
</evidence>
<proteinExistence type="predicted"/>
<name>A0A8S9YPS0_9TREM</name>
<gene>
    <name evidence="1" type="ORF">EG68_05329</name>
</gene>
<comment type="caution">
    <text evidence="1">The sequence shown here is derived from an EMBL/GenBank/DDBJ whole genome shotgun (WGS) entry which is preliminary data.</text>
</comment>
<keyword evidence="2" id="KW-1185">Reference proteome</keyword>
<organism evidence="1 2">
    <name type="scientific">Paragonimus skrjabini miyazakii</name>
    <dbReference type="NCBI Taxonomy" id="59628"/>
    <lineage>
        <taxon>Eukaryota</taxon>
        <taxon>Metazoa</taxon>
        <taxon>Spiralia</taxon>
        <taxon>Lophotrochozoa</taxon>
        <taxon>Platyhelminthes</taxon>
        <taxon>Trematoda</taxon>
        <taxon>Digenea</taxon>
        <taxon>Plagiorchiida</taxon>
        <taxon>Troglotremata</taxon>
        <taxon>Troglotrematidae</taxon>
        <taxon>Paragonimus</taxon>
    </lineage>
</organism>
<reference evidence="1" key="1">
    <citation type="submission" date="2019-07" db="EMBL/GenBank/DDBJ databases">
        <title>Annotation for the trematode Paragonimus miyazaki's.</title>
        <authorList>
            <person name="Choi Y.-J."/>
        </authorList>
    </citation>
    <scope>NUCLEOTIDE SEQUENCE</scope>
    <source>
        <strain evidence="1">Japan</strain>
    </source>
</reference>
<protein>
    <submittedName>
        <fullName evidence="1">Uncharacterized protein</fullName>
    </submittedName>
</protein>
<sequence>MVLFRIVVQLIFHRRELEFTGVSPQGRCVQYFVVFGELCSGAYDSHPLTVCGSSIFPVSQLEEPLCQKCDEFSLGKSLAEGSINNAVLKACG</sequence>
<accession>A0A8S9YPS0</accession>
<dbReference type="EMBL" id="JTDE01002765">
    <property type="protein sequence ID" value="KAF7256919.1"/>
    <property type="molecule type" value="Genomic_DNA"/>
</dbReference>
<evidence type="ECO:0000313" key="1">
    <source>
        <dbReference type="EMBL" id="KAF7256919.1"/>
    </source>
</evidence>
<dbReference type="Proteomes" id="UP000822476">
    <property type="component" value="Unassembled WGS sequence"/>
</dbReference>
<dbReference type="AlphaFoldDB" id="A0A8S9YPS0"/>